<name>A0A319E7Q9_9EURO</name>
<feature type="transmembrane region" description="Helical" evidence="5">
    <location>
        <begin position="127"/>
        <end position="146"/>
    </location>
</feature>
<evidence type="ECO:0000313" key="7">
    <source>
        <dbReference type="EMBL" id="PYH87112.1"/>
    </source>
</evidence>
<dbReference type="PANTHER" id="PTHR23501">
    <property type="entry name" value="MAJOR FACILITATOR SUPERFAMILY"/>
    <property type="match status" value="1"/>
</dbReference>
<dbReference type="AlphaFoldDB" id="A0A319E7Q9"/>
<feature type="transmembrane region" description="Helical" evidence="5">
    <location>
        <begin position="419"/>
        <end position="440"/>
    </location>
</feature>
<accession>A0A319E7Q9</accession>
<dbReference type="InterPro" id="IPR036259">
    <property type="entry name" value="MFS_trans_sf"/>
</dbReference>
<sequence length="571" mass="61312">MEMPHEAMNMTPTKAPCSFARESGGVTNNSPTLSIDAGFGATQTSSVQDRPSSPASWRFAIMMLCAGSAVFLIGYDSNCVATIIPVLVEDFHATEDMVWYSSAYLMTSAASVLSLGKMYNLYPFKIIFTIMLTIFLVGSVICTVAQNSVTFIVGRAITGMASAGILSGMNILVSRICSLERRPFWQGVVGMAECVAICAGPLIGGVLAEYGGWRSCFYVTIPIAVISLILVLVLFQDIETPPDAHLPVSEKLSRCDPLGVALLVPTIVCLILALDWAGTYYDWANLHVLLPLVLAVCLAGAFVACQVWRGPKATLQLGLLRSRTTFACILYSGFMAASLYIIAYYIPLWFQTAREKSTLESGISTLPMVLGLSGSLFLSGSITSYIGYYTPALILGSCLLTVGTGLLTTLTLDTPTARWVIYQAIYGIGCGLGWQAPYIAVQTVLQSSTDAITLGIVLVVFAFTVGGIVALAVGQNIYLTRLVRRLRPIDARIIITTEQVNRLGMRGLMQLLGPSAEPRILQAYNDAVVDVLYSAVAVAGASLLCALCVEVRSVREKKDHKEGENLETGSD</sequence>
<feature type="transmembrane region" description="Helical" evidence="5">
    <location>
        <begin position="59"/>
        <end position="77"/>
    </location>
</feature>
<keyword evidence="4 5" id="KW-0472">Membrane</keyword>
<dbReference type="Gene3D" id="1.20.1250.20">
    <property type="entry name" value="MFS general substrate transporter like domains"/>
    <property type="match status" value="2"/>
</dbReference>
<reference evidence="7 8" key="1">
    <citation type="submission" date="2016-12" db="EMBL/GenBank/DDBJ databases">
        <title>The genomes of Aspergillus section Nigri reveals drivers in fungal speciation.</title>
        <authorList>
            <consortium name="DOE Joint Genome Institute"/>
            <person name="Vesth T.C."/>
            <person name="Nybo J."/>
            <person name="Theobald S."/>
            <person name="Brandl J."/>
            <person name="Frisvad J.C."/>
            <person name="Nielsen K.F."/>
            <person name="Lyhne E.K."/>
            <person name="Kogle M.E."/>
            <person name="Kuo A."/>
            <person name="Riley R."/>
            <person name="Clum A."/>
            <person name="Nolan M."/>
            <person name="Lipzen A."/>
            <person name="Salamov A."/>
            <person name="Henrissat B."/>
            <person name="Wiebenga A."/>
            <person name="De Vries R.P."/>
            <person name="Grigoriev I.V."/>
            <person name="Mortensen U.H."/>
            <person name="Andersen M.R."/>
            <person name="Baker S.E."/>
        </authorList>
    </citation>
    <scope>NUCLEOTIDE SEQUENCE [LARGE SCALE GENOMIC DNA]</scope>
    <source>
        <strain evidence="7 8">CBS 121591</strain>
    </source>
</reference>
<feature type="domain" description="Major facilitator superfamily (MFS) profile" evidence="6">
    <location>
        <begin position="62"/>
        <end position="552"/>
    </location>
</feature>
<feature type="transmembrane region" description="Helical" evidence="5">
    <location>
        <begin position="217"/>
        <end position="235"/>
    </location>
</feature>
<protein>
    <submittedName>
        <fullName evidence="7">MFS general substrate transporter</fullName>
    </submittedName>
</protein>
<evidence type="ECO:0000259" key="6">
    <source>
        <dbReference type="PROSITE" id="PS50850"/>
    </source>
</evidence>
<feature type="transmembrane region" description="Helical" evidence="5">
    <location>
        <begin position="386"/>
        <end position="407"/>
    </location>
</feature>
<dbReference type="PANTHER" id="PTHR23501:SF199">
    <property type="entry name" value="MFS EFFLUX TRANSPORTER INPD-RELATED"/>
    <property type="match status" value="1"/>
</dbReference>
<keyword evidence="3 5" id="KW-1133">Transmembrane helix</keyword>
<feature type="transmembrane region" description="Helical" evidence="5">
    <location>
        <begin position="184"/>
        <end position="205"/>
    </location>
</feature>
<dbReference type="GO" id="GO:0022857">
    <property type="term" value="F:transmembrane transporter activity"/>
    <property type="evidence" value="ECO:0007669"/>
    <property type="project" value="InterPro"/>
</dbReference>
<dbReference type="Proteomes" id="UP000248340">
    <property type="component" value="Unassembled WGS sequence"/>
</dbReference>
<dbReference type="Pfam" id="PF07690">
    <property type="entry name" value="MFS_1"/>
    <property type="match status" value="1"/>
</dbReference>
<dbReference type="EMBL" id="KZ821674">
    <property type="protein sequence ID" value="PYH87112.1"/>
    <property type="molecule type" value="Genomic_DNA"/>
</dbReference>
<dbReference type="SUPFAM" id="SSF103473">
    <property type="entry name" value="MFS general substrate transporter"/>
    <property type="match status" value="1"/>
</dbReference>
<feature type="transmembrane region" description="Helical" evidence="5">
    <location>
        <begin position="152"/>
        <end position="172"/>
    </location>
</feature>
<feature type="transmembrane region" description="Helical" evidence="5">
    <location>
        <begin position="255"/>
        <end position="274"/>
    </location>
</feature>
<evidence type="ECO:0000256" key="5">
    <source>
        <dbReference type="SAM" id="Phobius"/>
    </source>
</evidence>
<dbReference type="VEuPathDB" id="FungiDB:BO82DRAFT_427895"/>
<dbReference type="GO" id="GO:0005886">
    <property type="term" value="C:plasma membrane"/>
    <property type="evidence" value="ECO:0007669"/>
    <property type="project" value="TreeGrafter"/>
</dbReference>
<dbReference type="InterPro" id="IPR020846">
    <property type="entry name" value="MFS_dom"/>
</dbReference>
<feature type="transmembrane region" description="Helical" evidence="5">
    <location>
        <begin position="286"/>
        <end position="308"/>
    </location>
</feature>
<feature type="transmembrane region" description="Helical" evidence="5">
    <location>
        <begin position="329"/>
        <end position="350"/>
    </location>
</feature>
<dbReference type="InterPro" id="IPR011701">
    <property type="entry name" value="MFS"/>
</dbReference>
<gene>
    <name evidence="7" type="ORF">BO82DRAFT_427895</name>
</gene>
<dbReference type="RefSeq" id="XP_025497312.1">
    <property type="nucleotide sequence ID" value="XM_025640395.1"/>
</dbReference>
<dbReference type="OrthoDB" id="5215911at2759"/>
<keyword evidence="2 5" id="KW-0812">Transmembrane</keyword>
<dbReference type="GeneID" id="37143137"/>
<keyword evidence="8" id="KW-1185">Reference proteome</keyword>
<evidence type="ECO:0000256" key="4">
    <source>
        <dbReference type="ARBA" id="ARBA00023136"/>
    </source>
</evidence>
<organism evidence="7 8">
    <name type="scientific">Aspergillus uvarum CBS 121591</name>
    <dbReference type="NCBI Taxonomy" id="1448315"/>
    <lineage>
        <taxon>Eukaryota</taxon>
        <taxon>Fungi</taxon>
        <taxon>Dikarya</taxon>
        <taxon>Ascomycota</taxon>
        <taxon>Pezizomycotina</taxon>
        <taxon>Eurotiomycetes</taxon>
        <taxon>Eurotiomycetidae</taxon>
        <taxon>Eurotiales</taxon>
        <taxon>Aspergillaceae</taxon>
        <taxon>Aspergillus</taxon>
        <taxon>Aspergillus subgen. Circumdati</taxon>
    </lineage>
</organism>
<dbReference type="PROSITE" id="PS50850">
    <property type="entry name" value="MFS"/>
    <property type="match status" value="1"/>
</dbReference>
<proteinExistence type="predicted"/>
<evidence type="ECO:0000256" key="1">
    <source>
        <dbReference type="ARBA" id="ARBA00004141"/>
    </source>
</evidence>
<evidence type="ECO:0000256" key="2">
    <source>
        <dbReference type="ARBA" id="ARBA00022692"/>
    </source>
</evidence>
<evidence type="ECO:0000313" key="8">
    <source>
        <dbReference type="Proteomes" id="UP000248340"/>
    </source>
</evidence>
<evidence type="ECO:0000256" key="3">
    <source>
        <dbReference type="ARBA" id="ARBA00022989"/>
    </source>
</evidence>
<comment type="subcellular location">
    <subcellularLocation>
        <location evidence="1">Membrane</location>
        <topology evidence="1">Multi-pass membrane protein</topology>
    </subcellularLocation>
</comment>
<feature type="transmembrane region" description="Helical" evidence="5">
    <location>
        <begin position="97"/>
        <end position="115"/>
    </location>
</feature>
<feature type="transmembrane region" description="Helical" evidence="5">
    <location>
        <begin position="452"/>
        <end position="478"/>
    </location>
</feature>